<evidence type="ECO:0000256" key="1">
    <source>
        <dbReference type="ARBA" id="ARBA00023015"/>
    </source>
</evidence>
<dbReference type="Proteomes" id="UP001501446">
    <property type="component" value="Unassembled WGS sequence"/>
</dbReference>
<feature type="region of interest" description="Disordered" evidence="4">
    <location>
        <begin position="1"/>
        <end position="28"/>
    </location>
</feature>
<dbReference type="InterPro" id="IPR014757">
    <property type="entry name" value="Tscrpt_reg_IclR_C"/>
</dbReference>
<dbReference type="Gene3D" id="1.10.10.10">
    <property type="entry name" value="Winged helix-like DNA-binding domain superfamily/Winged helix DNA-binding domain"/>
    <property type="match status" value="1"/>
</dbReference>
<dbReference type="SMART" id="SM00346">
    <property type="entry name" value="HTH_ICLR"/>
    <property type="match status" value="1"/>
</dbReference>
<dbReference type="PANTHER" id="PTHR30136:SF35">
    <property type="entry name" value="HTH-TYPE TRANSCRIPTIONAL REGULATOR RV1719"/>
    <property type="match status" value="1"/>
</dbReference>
<dbReference type="EMBL" id="BAABLN010000070">
    <property type="protein sequence ID" value="GAA4707479.1"/>
    <property type="molecule type" value="Genomic_DNA"/>
</dbReference>
<reference evidence="8" key="1">
    <citation type="journal article" date="2019" name="Int. J. Syst. Evol. Microbiol.">
        <title>The Global Catalogue of Microorganisms (GCM) 10K type strain sequencing project: providing services to taxonomists for standard genome sequencing and annotation.</title>
        <authorList>
            <consortium name="The Broad Institute Genomics Platform"/>
            <consortium name="The Broad Institute Genome Sequencing Center for Infectious Disease"/>
            <person name="Wu L."/>
            <person name="Ma J."/>
        </authorList>
    </citation>
    <scope>NUCLEOTIDE SEQUENCE [LARGE SCALE GENOMIC DNA]</scope>
    <source>
        <strain evidence="8">JCM 18958</strain>
    </source>
</reference>
<dbReference type="InterPro" id="IPR036388">
    <property type="entry name" value="WH-like_DNA-bd_sf"/>
</dbReference>
<keyword evidence="1" id="KW-0805">Transcription regulation</keyword>
<evidence type="ECO:0000256" key="3">
    <source>
        <dbReference type="ARBA" id="ARBA00023163"/>
    </source>
</evidence>
<feature type="domain" description="IclR-ED" evidence="6">
    <location>
        <begin position="92"/>
        <end position="274"/>
    </location>
</feature>
<protein>
    <submittedName>
        <fullName evidence="7">IclR family transcriptional regulator</fullName>
    </submittedName>
</protein>
<accession>A0ABP8XG95</accession>
<dbReference type="PANTHER" id="PTHR30136">
    <property type="entry name" value="HELIX-TURN-HELIX TRANSCRIPTIONAL REGULATOR, ICLR FAMILY"/>
    <property type="match status" value="1"/>
</dbReference>
<keyword evidence="2" id="KW-0238">DNA-binding</keyword>
<gene>
    <name evidence="7" type="ORF">GCM10025781_27690</name>
</gene>
<name>A0ABP8XG95_9MICC</name>
<dbReference type="Pfam" id="PF09339">
    <property type="entry name" value="HTH_IclR"/>
    <property type="match status" value="1"/>
</dbReference>
<dbReference type="Gene3D" id="3.30.450.40">
    <property type="match status" value="1"/>
</dbReference>
<dbReference type="InterPro" id="IPR005471">
    <property type="entry name" value="Tscrpt_reg_IclR_N"/>
</dbReference>
<evidence type="ECO:0000259" key="6">
    <source>
        <dbReference type="PROSITE" id="PS51078"/>
    </source>
</evidence>
<keyword evidence="8" id="KW-1185">Reference proteome</keyword>
<feature type="domain" description="HTH iclR-type" evidence="5">
    <location>
        <begin position="29"/>
        <end position="91"/>
    </location>
</feature>
<dbReference type="SUPFAM" id="SSF46785">
    <property type="entry name" value="Winged helix' DNA-binding domain"/>
    <property type="match status" value="1"/>
</dbReference>
<evidence type="ECO:0000256" key="4">
    <source>
        <dbReference type="SAM" id="MobiDB-lite"/>
    </source>
</evidence>
<evidence type="ECO:0000313" key="8">
    <source>
        <dbReference type="Proteomes" id="UP001501446"/>
    </source>
</evidence>
<dbReference type="RefSeq" id="WP_345311899.1">
    <property type="nucleotide sequence ID" value="NZ_BAABLN010000070.1"/>
</dbReference>
<dbReference type="PROSITE" id="PS51077">
    <property type="entry name" value="HTH_ICLR"/>
    <property type="match status" value="1"/>
</dbReference>
<dbReference type="InterPro" id="IPR036390">
    <property type="entry name" value="WH_DNA-bd_sf"/>
</dbReference>
<evidence type="ECO:0000259" key="5">
    <source>
        <dbReference type="PROSITE" id="PS51077"/>
    </source>
</evidence>
<keyword evidence="3" id="KW-0804">Transcription</keyword>
<organism evidence="7 8">
    <name type="scientific">Kocuria gwangalliensis</name>
    <dbReference type="NCBI Taxonomy" id="501592"/>
    <lineage>
        <taxon>Bacteria</taxon>
        <taxon>Bacillati</taxon>
        <taxon>Actinomycetota</taxon>
        <taxon>Actinomycetes</taxon>
        <taxon>Micrococcales</taxon>
        <taxon>Micrococcaceae</taxon>
        <taxon>Kocuria</taxon>
    </lineage>
</organism>
<dbReference type="InterPro" id="IPR029016">
    <property type="entry name" value="GAF-like_dom_sf"/>
</dbReference>
<evidence type="ECO:0000256" key="2">
    <source>
        <dbReference type="ARBA" id="ARBA00023125"/>
    </source>
</evidence>
<comment type="caution">
    <text evidence="7">The sequence shown here is derived from an EMBL/GenBank/DDBJ whole genome shotgun (WGS) entry which is preliminary data.</text>
</comment>
<proteinExistence type="predicted"/>
<dbReference type="PROSITE" id="PS51078">
    <property type="entry name" value="ICLR_ED"/>
    <property type="match status" value="1"/>
</dbReference>
<sequence length="276" mass="29405">MSPTKTTASAAGTADEVSAPATARAGDRSGTVRKGLTLLELLANYPHGATAGQIVAESGYAFSTCYRLLTTLVDSGFAEYDTATKQYRLGLLVFHMGQKVATARGYSGTALPVLRRLTEATGESSLLAVLDGDRFLTVHTVDGPNHRITTDPGDRGALHTSSLGRALLAFSPQDTRDELVATIDLVPRTDRSRTDRDGLRRILEETRQRGWACQDQEHDEGMCAVAVPVMTPGGPLVAALALAAPVYRCDLAGLERHIPLLNDAAAQLASQLPQRP</sequence>
<feature type="compositionally biased region" description="Polar residues" evidence="4">
    <location>
        <begin position="1"/>
        <end position="10"/>
    </location>
</feature>
<dbReference type="SUPFAM" id="SSF55781">
    <property type="entry name" value="GAF domain-like"/>
    <property type="match status" value="1"/>
</dbReference>
<dbReference type="InterPro" id="IPR050707">
    <property type="entry name" value="HTH_MetabolicPath_Reg"/>
</dbReference>
<dbReference type="Pfam" id="PF01614">
    <property type="entry name" value="IclR_C"/>
    <property type="match status" value="1"/>
</dbReference>
<evidence type="ECO:0000313" key="7">
    <source>
        <dbReference type="EMBL" id="GAA4707479.1"/>
    </source>
</evidence>